<organism evidence="1 2">
    <name type="scientific">Patella caerulea</name>
    <name type="common">Rayed Mediterranean limpet</name>
    <dbReference type="NCBI Taxonomy" id="87958"/>
    <lineage>
        <taxon>Eukaryota</taxon>
        <taxon>Metazoa</taxon>
        <taxon>Spiralia</taxon>
        <taxon>Lophotrochozoa</taxon>
        <taxon>Mollusca</taxon>
        <taxon>Gastropoda</taxon>
        <taxon>Patellogastropoda</taxon>
        <taxon>Patelloidea</taxon>
        <taxon>Patellidae</taxon>
        <taxon>Patella</taxon>
    </lineage>
</organism>
<keyword evidence="2" id="KW-1185">Reference proteome</keyword>
<reference evidence="1 2" key="1">
    <citation type="submission" date="2024-01" db="EMBL/GenBank/DDBJ databases">
        <title>The genome of the rayed Mediterranean limpet Patella caerulea (Linnaeus, 1758).</title>
        <authorList>
            <person name="Anh-Thu Weber A."/>
            <person name="Halstead-Nussloch G."/>
        </authorList>
    </citation>
    <scope>NUCLEOTIDE SEQUENCE [LARGE SCALE GENOMIC DNA]</scope>
    <source>
        <strain evidence="1">AATW-2023a</strain>
        <tissue evidence="1">Whole specimen</tissue>
    </source>
</reference>
<proteinExistence type="predicted"/>
<dbReference type="EMBL" id="JAZGQO010000007">
    <property type="protein sequence ID" value="KAK6181967.1"/>
    <property type="molecule type" value="Genomic_DNA"/>
</dbReference>
<accession>A0AAN8JP79</accession>
<evidence type="ECO:0008006" key="3">
    <source>
        <dbReference type="Google" id="ProtNLM"/>
    </source>
</evidence>
<protein>
    <recommendedName>
        <fullName evidence="3">Tesmin/TSO1-like CXC domain-containing protein</fullName>
    </recommendedName>
</protein>
<evidence type="ECO:0000313" key="2">
    <source>
        <dbReference type="Proteomes" id="UP001347796"/>
    </source>
</evidence>
<sequence>MGKSDNLDPEEWGWLLVGNRTTDLPPVPEDLLRVIRCNCKTDCDTRRCTCRKHGLDCSAACGECRGVSCTNSFLNSKHETNEDLEDVD</sequence>
<comment type="caution">
    <text evidence="1">The sequence shown here is derived from an EMBL/GenBank/DDBJ whole genome shotgun (WGS) entry which is preliminary data.</text>
</comment>
<dbReference type="AlphaFoldDB" id="A0AAN8JP79"/>
<dbReference type="Proteomes" id="UP001347796">
    <property type="component" value="Unassembled WGS sequence"/>
</dbReference>
<name>A0AAN8JP79_PATCE</name>
<gene>
    <name evidence="1" type="ORF">SNE40_009742</name>
</gene>
<evidence type="ECO:0000313" key="1">
    <source>
        <dbReference type="EMBL" id="KAK6181967.1"/>
    </source>
</evidence>